<evidence type="ECO:0000313" key="2">
    <source>
        <dbReference type="EMBL" id="VDO88193.1"/>
    </source>
</evidence>
<dbReference type="AlphaFoldDB" id="A0A183FTE1"/>
<name>A0A183FTE1_HELPZ</name>
<evidence type="ECO:0000256" key="1">
    <source>
        <dbReference type="SAM" id="MobiDB-lite"/>
    </source>
</evidence>
<accession>A0A3P8ABB1</accession>
<keyword evidence="3" id="KW-1185">Reference proteome</keyword>
<dbReference type="Proteomes" id="UP000050761">
    <property type="component" value="Unassembled WGS sequence"/>
</dbReference>
<sequence>MELTDIGLQKFLLTYRRTPCRCTRALRLLKERHQSKISLADKIVQHLRSSTFHEDSKRATEKLFNRHHGARPKEFMPNELIWVQDFQQGRNKWTSAKVLARRGDTVYDVLVNGTVQRRQANQMRSRASAPTHEGLLGLLDLLTQPHKRDEAGSPPSVVSTIDSPTATTTPTTTLNDAATSAVETSDSSTPEPVQRPQRQGQPPRCLEMNPLAKSYM</sequence>
<accession>A0A183FTE1</accession>
<dbReference type="OrthoDB" id="5818961at2759"/>
<reference evidence="2 3" key="1">
    <citation type="submission" date="2018-11" db="EMBL/GenBank/DDBJ databases">
        <authorList>
            <consortium name="Pathogen Informatics"/>
        </authorList>
    </citation>
    <scope>NUCLEOTIDE SEQUENCE [LARGE SCALE GENOMIC DNA]</scope>
</reference>
<evidence type="ECO:0000313" key="4">
    <source>
        <dbReference type="WBParaSite" id="HPBE_0001132401-mRNA-1"/>
    </source>
</evidence>
<reference evidence="4" key="2">
    <citation type="submission" date="2019-09" db="UniProtKB">
        <authorList>
            <consortium name="WormBaseParasite"/>
        </authorList>
    </citation>
    <scope>IDENTIFICATION</scope>
</reference>
<proteinExistence type="predicted"/>
<feature type="region of interest" description="Disordered" evidence="1">
    <location>
        <begin position="146"/>
        <end position="216"/>
    </location>
</feature>
<feature type="compositionally biased region" description="Low complexity" evidence="1">
    <location>
        <begin position="192"/>
        <end position="204"/>
    </location>
</feature>
<feature type="compositionally biased region" description="Polar residues" evidence="1">
    <location>
        <begin position="181"/>
        <end position="191"/>
    </location>
</feature>
<evidence type="ECO:0000313" key="3">
    <source>
        <dbReference type="Proteomes" id="UP000050761"/>
    </source>
</evidence>
<dbReference type="WBParaSite" id="HPBE_0001132401-mRNA-1">
    <property type="protein sequence ID" value="HPBE_0001132401-mRNA-1"/>
    <property type="gene ID" value="HPBE_0001132401"/>
</dbReference>
<gene>
    <name evidence="2" type="ORF">HPBE_LOCUS11323</name>
</gene>
<dbReference type="EMBL" id="UZAH01027060">
    <property type="protein sequence ID" value="VDO88193.1"/>
    <property type="molecule type" value="Genomic_DNA"/>
</dbReference>
<organism evidence="3 4">
    <name type="scientific">Heligmosomoides polygyrus</name>
    <name type="common">Parasitic roundworm</name>
    <dbReference type="NCBI Taxonomy" id="6339"/>
    <lineage>
        <taxon>Eukaryota</taxon>
        <taxon>Metazoa</taxon>
        <taxon>Ecdysozoa</taxon>
        <taxon>Nematoda</taxon>
        <taxon>Chromadorea</taxon>
        <taxon>Rhabditida</taxon>
        <taxon>Rhabditina</taxon>
        <taxon>Rhabditomorpha</taxon>
        <taxon>Strongyloidea</taxon>
        <taxon>Heligmosomidae</taxon>
        <taxon>Heligmosomoides</taxon>
    </lineage>
</organism>
<feature type="compositionally biased region" description="Low complexity" evidence="1">
    <location>
        <begin position="159"/>
        <end position="180"/>
    </location>
</feature>
<protein>
    <submittedName>
        <fullName evidence="2 4">Uncharacterized protein</fullName>
    </submittedName>
</protein>